<dbReference type="InterPro" id="IPR052539">
    <property type="entry name" value="MGD_biosynthesis_adapter"/>
</dbReference>
<dbReference type="NCBIfam" id="TIGR00176">
    <property type="entry name" value="mobB"/>
    <property type="match status" value="1"/>
</dbReference>
<comment type="caution">
    <text evidence="2">The sequence shown here is derived from an EMBL/GenBank/DDBJ whole genome shotgun (WGS) entry which is preliminary data.</text>
</comment>
<proteinExistence type="predicted"/>
<dbReference type="SUPFAM" id="SSF52540">
    <property type="entry name" value="P-loop containing nucleoside triphosphate hydrolases"/>
    <property type="match status" value="1"/>
</dbReference>
<reference evidence="2 3" key="1">
    <citation type="submission" date="2024-06" db="EMBL/GenBank/DDBJ databases">
        <title>Genomic Encyclopedia of Type Strains, Phase IV (KMG-IV): sequencing the most valuable type-strain genomes for metagenomic binning, comparative biology and taxonomic classification.</title>
        <authorList>
            <person name="Goeker M."/>
        </authorList>
    </citation>
    <scope>NUCLEOTIDE SEQUENCE [LARGE SCALE GENOMIC DNA]</scope>
    <source>
        <strain evidence="2 3">DSM 21331</strain>
    </source>
</reference>
<dbReference type="CDD" id="cd03116">
    <property type="entry name" value="MobB"/>
    <property type="match status" value="1"/>
</dbReference>
<dbReference type="Pfam" id="PF03205">
    <property type="entry name" value="MobB"/>
    <property type="match status" value="1"/>
</dbReference>
<dbReference type="EMBL" id="JBEPMM010000002">
    <property type="protein sequence ID" value="MET3691612.1"/>
    <property type="molecule type" value="Genomic_DNA"/>
</dbReference>
<keyword evidence="3" id="KW-1185">Reference proteome</keyword>
<evidence type="ECO:0000259" key="1">
    <source>
        <dbReference type="Pfam" id="PF03205"/>
    </source>
</evidence>
<evidence type="ECO:0000313" key="3">
    <source>
        <dbReference type="Proteomes" id="UP001549145"/>
    </source>
</evidence>
<sequence>MNPAHLDNPARVIGLAGWSGAGKTTLLARLIPALTARGLRVATVKHAHHAFDVDQPGKDSYVHRAAGACEVIVSSSRRWVQIHEVGDEVEARLPDLLRRLAPCDLVVVEGFKREAHAKLEVHRVANGKPPLHPDDLRIVAVASDRPHPDARVPVVDLDAVDVIADLVLTLAEPLETALARLEGRWPS</sequence>
<accession>A0ABV2L2N4</accession>
<name>A0ABV2L2N4_9HYPH</name>
<protein>
    <submittedName>
        <fullName evidence="2">Molybdopterin-guanine dinucleotide biosynthesis protein B</fullName>
    </submittedName>
</protein>
<dbReference type="Proteomes" id="UP001549145">
    <property type="component" value="Unassembled WGS sequence"/>
</dbReference>
<dbReference type="Gene3D" id="3.40.50.300">
    <property type="entry name" value="P-loop containing nucleotide triphosphate hydrolases"/>
    <property type="match status" value="1"/>
</dbReference>
<organism evidence="2 3">
    <name type="scientific">Methylobacterium goesingense</name>
    <dbReference type="NCBI Taxonomy" id="243690"/>
    <lineage>
        <taxon>Bacteria</taxon>
        <taxon>Pseudomonadati</taxon>
        <taxon>Pseudomonadota</taxon>
        <taxon>Alphaproteobacteria</taxon>
        <taxon>Hyphomicrobiales</taxon>
        <taxon>Methylobacteriaceae</taxon>
        <taxon>Methylobacterium</taxon>
    </lineage>
</organism>
<dbReference type="InterPro" id="IPR004435">
    <property type="entry name" value="MobB_dom"/>
</dbReference>
<dbReference type="PANTHER" id="PTHR40072">
    <property type="entry name" value="MOLYBDOPTERIN-GUANINE DINUCLEOTIDE BIOSYNTHESIS ADAPTER PROTEIN-RELATED"/>
    <property type="match status" value="1"/>
</dbReference>
<dbReference type="InterPro" id="IPR027417">
    <property type="entry name" value="P-loop_NTPase"/>
</dbReference>
<dbReference type="RefSeq" id="WP_238280348.1">
    <property type="nucleotide sequence ID" value="NZ_BPQL01000084.1"/>
</dbReference>
<evidence type="ECO:0000313" key="2">
    <source>
        <dbReference type="EMBL" id="MET3691612.1"/>
    </source>
</evidence>
<dbReference type="PANTHER" id="PTHR40072:SF1">
    <property type="entry name" value="MOLYBDOPTERIN-GUANINE DINUCLEOTIDE BIOSYNTHESIS ADAPTER PROTEIN"/>
    <property type="match status" value="1"/>
</dbReference>
<gene>
    <name evidence="2" type="ORF">ABID43_001137</name>
</gene>
<feature type="domain" description="Molybdopterin-guanine dinucleotide biosynthesis protein B (MobB)" evidence="1">
    <location>
        <begin position="12"/>
        <end position="144"/>
    </location>
</feature>